<organism evidence="1 2">
    <name type="scientific">Pisum sativum</name>
    <name type="common">Garden pea</name>
    <name type="synonym">Lathyrus oleraceus</name>
    <dbReference type="NCBI Taxonomy" id="3888"/>
    <lineage>
        <taxon>Eukaryota</taxon>
        <taxon>Viridiplantae</taxon>
        <taxon>Streptophyta</taxon>
        <taxon>Embryophyta</taxon>
        <taxon>Tracheophyta</taxon>
        <taxon>Spermatophyta</taxon>
        <taxon>Magnoliopsida</taxon>
        <taxon>eudicotyledons</taxon>
        <taxon>Gunneridae</taxon>
        <taxon>Pentapetalae</taxon>
        <taxon>rosids</taxon>
        <taxon>fabids</taxon>
        <taxon>Fabales</taxon>
        <taxon>Fabaceae</taxon>
        <taxon>Papilionoideae</taxon>
        <taxon>50 kb inversion clade</taxon>
        <taxon>NPAAA clade</taxon>
        <taxon>Hologalegina</taxon>
        <taxon>IRL clade</taxon>
        <taxon>Fabeae</taxon>
        <taxon>Lathyrus</taxon>
    </lineage>
</organism>
<dbReference type="InterPro" id="IPR016024">
    <property type="entry name" value="ARM-type_fold"/>
</dbReference>
<evidence type="ECO:0000313" key="2">
    <source>
        <dbReference type="Proteomes" id="UP001058974"/>
    </source>
</evidence>
<accession>A0A9D5A7I9</accession>
<protein>
    <submittedName>
        <fullName evidence="1">Uncharacterized protein</fullName>
    </submittedName>
</protein>
<comment type="caution">
    <text evidence="1">The sequence shown here is derived from an EMBL/GenBank/DDBJ whole genome shotgun (WGS) entry which is preliminary data.</text>
</comment>
<dbReference type="InterPro" id="IPR011989">
    <property type="entry name" value="ARM-like"/>
</dbReference>
<dbReference type="PANTHER" id="PTHR45958">
    <property type="entry name" value="RING-TYPE E3 UBIQUITIN TRANSFERASE"/>
    <property type="match status" value="1"/>
</dbReference>
<reference evidence="1 2" key="1">
    <citation type="journal article" date="2022" name="Nat. Genet.">
        <title>Improved pea reference genome and pan-genome highlight genomic features and evolutionary characteristics.</title>
        <authorList>
            <person name="Yang T."/>
            <person name="Liu R."/>
            <person name="Luo Y."/>
            <person name="Hu S."/>
            <person name="Wang D."/>
            <person name="Wang C."/>
            <person name="Pandey M.K."/>
            <person name="Ge S."/>
            <person name="Xu Q."/>
            <person name="Li N."/>
            <person name="Li G."/>
            <person name="Huang Y."/>
            <person name="Saxena R.K."/>
            <person name="Ji Y."/>
            <person name="Li M."/>
            <person name="Yan X."/>
            <person name="He Y."/>
            <person name="Liu Y."/>
            <person name="Wang X."/>
            <person name="Xiang C."/>
            <person name="Varshney R.K."/>
            <person name="Ding H."/>
            <person name="Gao S."/>
            <person name="Zong X."/>
        </authorList>
    </citation>
    <scope>NUCLEOTIDE SEQUENCE [LARGE SCALE GENOMIC DNA]</scope>
    <source>
        <strain evidence="1 2">cv. Zhongwan 6</strain>
    </source>
</reference>
<sequence length="233" mass="25874">MQLIDLGGLDAIINIFKNGTMEAKENALSAFFRFTDPTDIKSQRDLVRRGIYSLLVKFLNTGSMIAKAIAAAFIGDLSMSTPKLTVVSKSSFCRYFRSSQAPLCSAHGSVHATAYEAIQTLSTLVIEDFPQREARVLHELNAMRPILKILNWGSDSLKAEVLGLLEKVFVSKEMVESYGSMARLRLFHLTGMNVYGDGHLRRKVAKVLSLLERYSRSSSHSITGVVLSENLRL</sequence>
<dbReference type="SUPFAM" id="SSF48371">
    <property type="entry name" value="ARM repeat"/>
    <property type="match status" value="1"/>
</dbReference>
<dbReference type="PANTHER" id="PTHR45958:SF15">
    <property type="entry name" value="RING-TYPE E3 UBIQUITIN TRANSFERASE"/>
    <property type="match status" value="1"/>
</dbReference>
<dbReference type="Proteomes" id="UP001058974">
    <property type="component" value="Chromosome 6"/>
</dbReference>
<dbReference type="AlphaFoldDB" id="A0A9D5A7I9"/>
<dbReference type="Gramene" id="Psat06G0326900-T1">
    <property type="protein sequence ID" value="KAI5397388.1"/>
    <property type="gene ID" value="KIW84_063269"/>
</dbReference>
<dbReference type="EMBL" id="JAMSHJ010000006">
    <property type="protein sequence ID" value="KAI5397388.1"/>
    <property type="molecule type" value="Genomic_DNA"/>
</dbReference>
<evidence type="ECO:0000313" key="1">
    <source>
        <dbReference type="EMBL" id="KAI5397388.1"/>
    </source>
</evidence>
<dbReference type="Gene3D" id="1.25.10.10">
    <property type="entry name" value="Leucine-rich Repeat Variant"/>
    <property type="match status" value="1"/>
</dbReference>
<dbReference type="InterPro" id="IPR052608">
    <property type="entry name" value="U-box_domain_protein"/>
</dbReference>
<name>A0A9D5A7I9_PEA</name>
<proteinExistence type="predicted"/>
<gene>
    <name evidence="1" type="ORF">KIW84_063269</name>
</gene>
<keyword evidence="2" id="KW-1185">Reference proteome</keyword>